<dbReference type="Pfam" id="PF01248">
    <property type="entry name" value="Ribosomal_L7Ae"/>
    <property type="match status" value="1"/>
</dbReference>
<comment type="subcellular location">
    <subcellularLocation>
        <location evidence="2">Nucleus</location>
        <location evidence="2">Nucleolus</location>
    </subcellularLocation>
</comment>
<dbReference type="SUPFAM" id="SSF55315">
    <property type="entry name" value="L30e-like"/>
    <property type="match status" value="1"/>
</dbReference>
<feature type="region of interest" description="Disordered" evidence="3">
    <location>
        <begin position="1"/>
        <end position="113"/>
    </location>
</feature>
<dbReference type="HOGENOM" id="CLU_084513_0_0_1"/>
<evidence type="ECO:0000256" key="1">
    <source>
        <dbReference type="ARBA" id="ARBA00007337"/>
    </source>
</evidence>
<dbReference type="GO" id="GO:0031120">
    <property type="term" value="P:snRNA pseudouridine synthesis"/>
    <property type="evidence" value="ECO:0007669"/>
    <property type="project" value="UniProtKB-UniRule"/>
</dbReference>
<dbReference type="AlphaFoldDB" id="A0A0D2FFZ1"/>
<dbReference type="GO" id="GO:0031429">
    <property type="term" value="C:box H/ACA snoRNP complex"/>
    <property type="evidence" value="ECO:0007669"/>
    <property type="project" value="UniProtKB-UniRule"/>
</dbReference>
<evidence type="ECO:0000313" key="5">
    <source>
        <dbReference type="EMBL" id="KIW58994.1"/>
    </source>
</evidence>
<dbReference type="InterPro" id="IPR004038">
    <property type="entry name" value="Ribosomal_eL8/eL30/eS12/Gad45"/>
</dbReference>
<keyword evidence="6" id="KW-1185">Reference proteome</keyword>
<dbReference type="STRING" id="348802.A0A0D2FFZ1"/>
<dbReference type="Proteomes" id="UP000054342">
    <property type="component" value="Unassembled WGS sequence"/>
</dbReference>
<dbReference type="EMBL" id="KN847318">
    <property type="protein sequence ID" value="KIW58994.1"/>
    <property type="molecule type" value="Genomic_DNA"/>
</dbReference>
<dbReference type="OrthoDB" id="5364946at2759"/>
<dbReference type="Gene3D" id="3.30.1330.30">
    <property type="match status" value="1"/>
</dbReference>
<gene>
    <name evidence="5" type="ORF">PV05_03479</name>
</gene>
<dbReference type="RefSeq" id="XP_013319578.1">
    <property type="nucleotide sequence ID" value="XM_013464124.1"/>
</dbReference>
<evidence type="ECO:0000256" key="3">
    <source>
        <dbReference type="SAM" id="MobiDB-lite"/>
    </source>
</evidence>
<evidence type="ECO:0000256" key="2">
    <source>
        <dbReference type="RuleBase" id="RU366039"/>
    </source>
</evidence>
<dbReference type="GO" id="GO:0003723">
    <property type="term" value="F:RNA binding"/>
    <property type="evidence" value="ECO:0007669"/>
    <property type="project" value="UniProtKB-UniRule"/>
</dbReference>
<dbReference type="InterPro" id="IPR002415">
    <property type="entry name" value="H/ACA_rnp_Nhp2-like"/>
</dbReference>
<organism evidence="5 6">
    <name type="scientific">Exophiala xenobiotica</name>
    <dbReference type="NCBI Taxonomy" id="348802"/>
    <lineage>
        <taxon>Eukaryota</taxon>
        <taxon>Fungi</taxon>
        <taxon>Dikarya</taxon>
        <taxon>Ascomycota</taxon>
        <taxon>Pezizomycotina</taxon>
        <taxon>Eurotiomycetes</taxon>
        <taxon>Chaetothyriomycetidae</taxon>
        <taxon>Chaetothyriales</taxon>
        <taxon>Herpotrichiellaceae</taxon>
        <taxon>Exophiala</taxon>
    </lineage>
</organism>
<feature type="compositionally biased region" description="Basic and acidic residues" evidence="3">
    <location>
        <begin position="42"/>
        <end position="79"/>
    </location>
</feature>
<evidence type="ECO:0000259" key="4">
    <source>
        <dbReference type="Pfam" id="PF01248"/>
    </source>
</evidence>
<comment type="function">
    <text evidence="2">Required for ribosome biogenesis. Part of a complex which catalyzes pseudouridylation of rRNA. This involves the isomerization of uridine such that the ribose is subsequently attached to C5, instead of the normal N1. Pseudouridine ('psi') residues may serve to stabilize the conformation of rRNAs.</text>
</comment>
<sequence length="267" mass="28900">MAKEKSTDTKMSKEDRKAARKAEKKAAKSAATGSEPTGVTKSKSDKKDKKEKRKVLAEKVLNEVDNTTKSKKDKAKKDEEMEDDDDEEVDSEEEAVEVDANEAVKNNEKSLATKPAGPLVPFANPLADEKVAKKVFKGVKKAAAQRTLKRGVKEVVKALRKSAVSSGGESLPIGVVVLAADISPMDVISHIPVLAEDHGIPYIYVTSRAELGTAGQTKRPTSVVMISRDVSKKSGGDKDAEGDGESWDETYKALVKVVEREGRHVKI</sequence>
<feature type="compositionally biased region" description="Basic and acidic residues" evidence="3">
    <location>
        <begin position="1"/>
        <end position="26"/>
    </location>
</feature>
<proteinExistence type="inferred from homology"/>
<dbReference type="InterPro" id="IPR004037">
    <property type="entry name" value="Ribosomal_eL8-like_CS"/>
</dbReference>
<protein>
    <recommendedName>
        <fullName evidence="2">H/ACA ribonucleoprotein complex subunit 2</fullName>
    </recommendedName>
    <alternativeName>
        <fullName evidence="2">Nucleolar protein family A member 2</fullName>
    </alternativeName>
</protein>
<dbReference type="PRINTS" id="PR00883">
    <property type="entry name" value="NUCLEARHMG"/>
</dbReference>
<dbReference type="GO" id="GO:0000398">
    <property type="term" value="P:mRNA splicing, via spliceosome"/>
    <property type="evidence" value="ECO:0007669"/>
    <property type="project" value="UniProtKB-UniRule"/>
</dbReference>
<reference evidence="5 6" key="1">
    <citation type="submission" date="2015-01" db="EMBL/GenBank/DDBJ databases">
        <title>The Genome Sequence of Exophiala xenobiotica CBS118157.</title>
        <authorList>
            <consortium name="The Broad Institute Genomics Platform"/>
            <person name="Cuomo C."/>
            <person name="de Hoog S."/>
            <person name="Gorbushina A."/>
            <person name="Stielow B."/>
            <person name="Teixiera M."/>
            <person name="Abouelleil A."/>
            <person name="Chapman S.B."/>
            <person name="Priest M."/>
            <person name="Young S.K."/>
            <person name="Wortman J."/>
            <person name="Nusbaum C."/>
            <person name="Birren B."/>
        </authorList>
    </citation>
    <scope>NUCLEOTIDE SEQUENCE [LARGE SCALE GENOMIC DNA]</scope>
    <source>
        <strain evidence="5 6">CBS 118157</strain>
    </source>
</reference>
<feature type="domain" description="Ribosomal protein eL8/eL30/eS12/Gadd45" evidence="4">
    <location>
        <begin position="134"/>
        <end position="229"/>
    </location>
</feature>
<accession>A0A0D2FFZ1</accession>
<comment type="similarity">
    <text evidence="1 2">Belongs to the eukaryotic ribosomal protein eL8 family.</text>
</comment>
<keyword evidence="2" id="KW-0694">RNA-binding</keyword>
<evidence type="ECO:0000313" key="6">
    <source>
        <dbReference type="Proteomes" id="UP000054342"/>
    </source>
</evidence>
<dbReference type="PROSITE" id="PS01082">
    <property type="entry name" value="RIBOSOMAL_L7AE"/>
    <property type="match status" value="1"/>
</dbReference>
<comment type="function">
    <text evidence="2">Common component of the spliceosome and rRNA processing machinery.</text>
</comment>
<keyword evidence="2" id="KW-0539">Nucleus</keyword>
<name>A0A0D2FFZ1_9EURO</name>
<dbReference type="GeneID" id="25325387"/>
<keyword evidence="2" id="KW-0687">Ribonucleoprotein</keyword>
<feature type="compositionally biased region" description="Acidic residues" evidence="3">
    <location>
        <begin position="80"/>
        <end position="100"/>
    </location>
</feature>
<dbReference type="InterPro" id="IPR029064">
    <property type="entry name" value="Ribosomal_eL30-like_sf"/>
</dbReference>
<dbReference type="GO" id="GO:0042254">
    <property type="term" value="P:ribosome biogenesis"/>
    <property type="evidence" value="ECO:0007669"/>
    <property type="project" value="InterPro"/>
</dbReference>